<dbReference type="STRING" id="1121421.SAMN02745123_02294"/>
<evidence type="ECO:0000256" key="2">
    <source>
        <dbReference type="ARBA" id="ARBA00022553"/>
    </source>
</evidence>
<keyword evidence="6 8" id="KW-0460">Magnesium</keyword>
<feature type="binding site" evidence="8">
    <location>
        <position position="429"/>
    </location>
    <ligand>
        <name>Zn(2+)</name>
        <dbReference type="ChEBI" id="CHEBI:29105"/>
        <label>2</label>
    </ligand>
</feature>
<sequence>MNCQRYSRLLKITIVLTALFAFLLVSISQTVEASNTPKYVFYFIGDGMGVSQRQAAEYFKQAKEDNPTSKLLMNTFPVAGLMTTHSANETLITDSAAAGTALATGHKTLNGMLAKLPDGKAVKTLVEAAAEKGLATGIVTTTRLTHATPAAFVSHNTSRHNEHEIAMDLANSGVDFLAGGGYGYFVPKNYRLESNRNDDRNLLEIFHRKKYNVFITEKETGNFRKFHPKGLQKVMACFTPSHLPYEFDRINDKRLIPSLAEITEKGIEVLSQYPQGFFMMVEGGRIDQAGHLNDALRSCEEVLAFDQAIAKAYEFYKKHPKETLILVLADHESGGMTLGYGTKDFLKMKNLLDNHVPKHKLKRYSHDRAAYFDYLTKETGLGNLLDDERAIIERAMDVVENNGDQEKIYVAIKNVLSNRAGIAWTTQNHTGACVPISAIGVGAEKFGGFKDNTEIAKTMAALLNLELT</sequence>
<dbReference type="OrthoDB" id="9794455at2"/>
<protein>
    <submittedName>
        <fullName evidence="11">Alkaline phosphatase</fullName>
    </submittedName>
</protein>
<dbReference type="Gene3D" id="3.40.720.10">
    <property type="entry name" value="Alkaline Phosphatase, subunit A"/>
    <property type="match status" value="1"/>
</dbReference>
<dbReference type="PANTHER" id="PTHR11596:SF5">
    <property type="entry name" value="ALKALINE PHOSPHATASE"/>
    <property type="match status" value="1"/>
</dbReference>
<evidence type="ECO:0000313" key="11">
    <source>
        <dbReference type="EMBL" id="SHK55304.1"/>
    </source>
</evidence>
<dbReference type="Gene3D" id="1.10.60.40">
    <property type="match status" value="1"/>
</dbReference>
<feature type="signal peptide" evidence="10">
    <location>
        <begin position="1"/>
        <end position="33"/>
    </location>
</feature>
<dbReference type="RefSeq" id="WP_072914395.1">
    <property type="nucleotide sequence ID" value="NZ_FRAR01000016.1"/>
</dbReference>
<dbReference type="PRINTS" id="PR00113">
    <property type="entry name" value="ALKPHPHTASE"/>
</dbReference>
<dbReference type="AlphaFoldDB" id="A0A1M6TEK4"/>
<feature type="binding site" evidence="8">
    <location>
        <position position="330"/>
    </location>
    <ligand>
        <name>Zn(2+)</name>
        <dbReference type="ChEBI" id="CHEBI:29105"/>
        <label>2</label>
    </ligand>
</feature>
<feature type="binding site" evidence="8">
    <location>
        <position position="46"/>
    </location>
    <ligand>
        <name>Zn(2+)</name>
        <dbReference type="ChEBI" id="CHEBI:29105"/>
        <label>2</label>
    </ligand>
</feature>
<keyword evidence="3 8" id="KW-0479">Metal-binding</keyword>
<evidence type="ECO:0000256" key="3">
    <source>
        <dbReference type="ARBA" id="ARBA00022723"/>
    </source>
</evidence>
<comment type="similarity">
    <text evidence="1 9">Belongs to the alkaline phosphatase family.</text>
</comment>
<name>A0A1M6TEK4_9FIRM</name>
<dbReference type="CDD" id="cd16012">
    <property type="entry name" value="ALP"/>
    <property type="match status" value="1"/>
</dbReference>
<feature type="binding site" evidence="8">
    <location>
        <position position="148"/>
    </location>
    <ligand>
        <name>Mg(2+)</name>
        <dbReference type="ChEBI" id="CHEBI:18420"/>
    </ligand>
</feature>
<dbReference type="GO" id="GO:0046872">
    <property type="term" value="F:metal ion binding"/>
    <property type="evidence" value="ECO:0007669"/>
    <property type="project" value="UniProtKB-KW"/>
</dbReference>
<accession>A0A1M6TEK4</accession>
<evidence type="ECO:0000256" key="1">
    <source>
        <dbReference type="ARBA" id="ARBA00005984"/>
    </source>
</evidence>
<dbReference type="InterPro" id="IPR018299">
    <property type="entry name" value="Alkaline_phosphatase_AS"/>
</dbReference>
<feature type="binding site" evidence="8">
    <location>
        <position position="46"/>
    </location>
    <ligand>
        <name>Mg(2+)</name>
        <dbReference type="ChEBI" id="CHEBI:18420"/>
    </ligand>
</feature>
<evidence type="ECO:0000256" key="8">
    <source>
        <dbReference type="PIRSR" id="PIRSR601952-2"/>
    </source>
</evidence>
<comment type="cofactor">
    <cofactor evidence="8">
        <name>Mg(2+)</name>
        <dbReference type="ChEBI" id="CHEBI:18420"/>
    </cofactor>
    <text evidence="8">Binds 1 Mg(2+) ion.</text>
</comment>
<evidence type="ECO:0000256" key="9">
    <source>
        <dbReference type="RuleBase" id="RU003946"/>
    </source>
</evidence>
<dbReference type="GO" id="GO:0004035">
    <property type="term" value="F:alkaline phosphatase activity"/>
    <property type="evidence" value="ECO:0007669"/>
    <property type="project" value="TreeGrafter"/>
</dbReference>
<keyword evidence="2" id="KW-0597">Phosphoprotein</keyword>
<comment type="cofactor">
    <cofactor evidence="8">
        <name>Zn(2+)</name>
        <dbReference type="ChEBI" id="CHEBI:29105"/>
    </cofactor>
    <text evidence="8">Binds 2 Zn(2+) ions.</text>
</comment>
<reference evidence="12" key="1">
    <citation type="submission" date="2016-11" db="EMBL/GenBank/DDBJ databases">
        <authorList>
            <person name="Varghese N."/>
            <person name="Submissions S."/>
        </authorList>
    </citation>
    <scope>NUCLEOTIDE SEQUENCE [LARGE SCALE GENOMIC DNA]</scope>
    <source>
        <strain evidence="12">DSM 10349</strain>
    </source>
</reference>
<feature type="binding site" evidence="8">
    <location>
        <position position="291"/>
    </location>
    <ligand>
        <name>Zn(2+)</name>
        <dbReference type="ChEBI" id="CHEBI:29105"/>
        <label>2</label>
    </ligand>
</feature>
<evidence type="ECO:0000256" key="5">
    <source>
        <dbReference type="ARBA" id="ARBA00022833"/>
    </source>
</evidence>
<dbReference type="SMART" id="SM00098">
    <property type="entry name" value="alkPPc"/>
    <property type="match status" value="1"/>
</dbReference>
<keyword evidence="10" id="KW-0732">Signal</keyword>
<dbReference type="EMBL" id="FRAR01000016">
    <property type="protein sequence ID" value="SHK55304.1"/>
    <property type="molecule type" value="Genomic_DNA"/>
</dbReference>
<feature type="binding site" evidence="8">
    <location>
        <position position="146"/>
    </location>
    <ligand>
        <name>Mg(2+)</name>
        <dbReference type="ChEBI" id="CHEBI:18420"/>
    </ligand>
</feature>
<dbReference type="PROSITE" id="PS00123">
    <property type="entry name" value="ALKALINE_PHOSPHATASE"/>
    <property type="match status" value="1"/>
</dbReference>
<evidence type="ECO:0000256" key="6">
    <source>
        <dbReference type="ARBA" id="ARBA00022842"/>
    </source>
</evidence>
<keyword evidence="12" id="KW-1185">Reference proteome</keyword>
<gene>
    <name evidence="11" type="ORF">SAMN02745123_02294</name>
</gene>
<keyword evidence="5 8" id="KW-0862">Zinc</keyword>
<keyword evidence="4" id="KW-0378">Hydrolase</keyword>
<feature type="binding site" evidence="8">
    <location>
        <position position="282"/>
    </location>
    <ligand>
        <name>Mg(2+)</name>
        <dbReference type="ChEBI" id="CHEBI:18420"/>
    </ligand>
</feature>
<evidence type="ECO:0000256" key="10">
    <source>
        <dbReference type="SAM" id="SignalP"/>
    </source>
</evidence>
<proteinExistence type="inferred from homology"/>
<dbReference type="PANTHER" id="PTHR11596">
    <property type="entry name" value="ALKALINE PHOSPHATASE"/>
    <property type="match status" value="1"/>
</dbReference>
<feature type="active site" description="Phosphoserine intermediate" evidence="7">
    <location>
        <position position="95"/>
    </location>
</feature>
<evidence type="ECO:0000313" key="12">
    <source>
        <dbReference type="Proteomes" id="UP000183997"/>
    </source>
</evidence>
<evidence type="ECO:0000256" key="7">
    <source>
        <dbReference type="PIRSR" id="PIRSR601952-1"/>
    </source>
</evidence>
<dbReference type="SUPFAM" id="SSF53649">
    <property type="entry name" value="Alkaline phosphatase-like"/>
    <property type="match status" value="1"/>
</dbReference>
<evidence type="ECO:0000256" key="4">
    <source>
        <dbReference type="ARBA" id="ARBA00022801"/>
    </source>
</evidence>
<dbReference type="Pfam" id="PF00245">
    <property type="entry name" value="Alk_phosphatase"/>
    <property type="match status" value="1"/>
</dbReference>
<feature type="binding site" evidence="8">
    <location>
        <position position="287"/>
    </location>
    <ligand>
        <name>Zn(2+)</name>
        <dbReference type="ChEBI" id="CHEBI:29105"/>
        <label>2</label>
    </ligand>
</feature>
<dbReference type="Proteomes" id="UP000183997">
    <property type="component" value="Unassembled WGS sequence"/>
</dbReference>
<feature type="binding site" evidence="8">
    <location>
        <position position="331"/>
    </location>
    <ligand>
        <name>Zn(2+)</name>
        <dbReference type="ChEBI" id="CHEBI:29105"/>
        <label>2</label>
    </ligand>
</feature>
<dbReference type="InterPro" id="IPR001952">
    <property type="entry name" value="Alkaline_phosphatase"/>
</dbReference>
<organism evidence="11 12">
    <name type="scientific">Desulforamulus aeronauticus DSM 10349</name>
    <dbReference type="NCBI Taxonomy" id="1121421"/>
    <lineage>
        <taxon>Bacteria</taxon>
        <taxon>Bacillati</taxon>
        <taxon>Bacillota</taxon>
        <taxon>Clostridia</taxon>
        <taxon>Eubacteriales</taxon>
        <taxon>Peptococcaceae</taxon>
        <taxon>Desulforamulus</taxon>
    </lineage>
</organism>
<dbReference type="InterPro" id="IPR017850">
    <property type="entry name" value="Alkaline_phosphatase_core_sf"/>
</dbReference>
<feature type="chain" id="PRO_5011980047" evidence="10">
    <location>
        <begin position="34"/>
        <end position="468"/>
    </location>
</feature>